<organism evidence="3 4">
    <name type="scientific">Pontivivens insulae</name>
    <dbReference type="NCBI Taxonomy" id="1639689"/>
    <lineage>
        <taxon>Bacteria</taxon>
        <taxon>Pseudomonadati</taxon>
        <taxon>Pseudomonadota</taxon>
        <taxon>Alphaproteobacteria</taxon>
        <taxon>Rhodobacterales</taxon>
        <taxon>Paracoccaceae</taxon>
        <taxon>Pontivivens</taxon>
    </lineage>
</organism>
<dbReference type="AlphaFoldDB" id="A0A2R8A9Z5"/>
<feature type="transmembrane region" description="Helical" evidence="2">
    <location>
        <begin position="395"/>
        <end position="419"/>
    </location>
</feature>
<keyword evidence="2" id="KW-1133">Transmembrane helix</keyword>
<dbReference type="Gene3D" id="1.20.1250.20">
    <property type="entry name" value="MFS general substrate transporter like domains"/>
    <property type="match status" value="1"/>
</dbReference>
<dbReference type="GO" id="GO:0005886">
    <property type="term" value="C:plasma membrane"/>
    <property type="evidence" value="ECO:0007669"/>
    <property type="project" value="TreeGrafter"/>
</dbReference>
<evidence type="ECO:0000313" key="4">
    <source>
        <dbReference type="Proteomes" id="UP000244932"/>
    </source>
</evidence>
<feature type="transmembrane region" description="Helical" evidence="2">
    <location>
        <begin position="229"/>
        <end position="252"/>
    </location>
</feature>
<feature type="transmembrane region" description="Helical" evidence="2">
    <location>
        <begin position="109"/>
        <end position="127"/>
    </location>
</feature>
<dbReference type="RefSeq" id="WP_108781777.1">
    <property type="nucleotide sequence ID" value="NZ_OMKW01000002.1"/>
</dbReference>
<keyword evidence="4" id="KW-1185">Reference proteome</keyword>
<feature type="transmembrane region" description="Helical" evidence="2">
    <location>
        <begin position="84"/>
        <end position="103"/>
    </location>
</feature>
<name>A0A2R8A9Z5_9RHOB</name>
<feature type="transmembrane region" description="Helical" evidence="2">
    <location>
        <begin position="12"/>
        <end position="36"/>
    </location>
</feature>
<feature type="transmembrane region" description="Helical" evidence="2">
    <location>
        <begin position="154"/>
        <end position="174"/>
    </location>
</feature>
<evidence type="ECO:0000313" key="3">
    <source>
        <dbReference type="EMBL" id="SPF29047.1"/>
    </source>
</evidence>
<reference evidence="3 4" key="1">
    <citation type="submission" date="2018-03" db="EMBL/GenBank/DDBJ databases">
        <authorList>
            <person name="Keele B.F."/>
        </authorList>
    </citation>
    <scope>NUCLEOTIDE SEQUENCE [LARGE SCALE GENOMIC DNA]</scope>
    <source>
        <strain evidence="3 4">CeCT 8812</strain>
    </source>
</reference>
<dbReference type="InterPro" id="IPR039672">
    <property type="entry name" value="MFS_2"/>
</dbReference>
<keyword evidence="2" id="KW-0472">Membrane</keyword>
<dbReference type="PANTHER" id="PTHR11328">
    <property type="entry name" value="MAJOR FACILITATOR SUPERFAMILY DOMAIN-CONTAINING PROTEIN"/>
    <property type="match status" value="1"/>
</dbReference>
<sequence>MTTKDTTSIFTRWQLLSFGVLTTPLALAGFTLVFYLPNFYALEMGLGLTAVGLVLALGRVFDVITDPLIGHFSDQTRGRTGPRAPWILLGAPIFALAVWLFLAPPEGAGLIYLIAVSGLFFLTYTIVDVPYSSIGLEISPDPHERSLLASSKSLFQIAGALAASLIPLVLGAAMGLSLKVIAATVIVLLAVGLFTLFRFVPAIREPNAEPRLSLWSGLRWLWTRPQYRSLIGAFFMVQSANALTAGLTVLYVTHVIGAPELIGAFFLIIFTSTALCLPVWLWIARRQSKRAAWITSLIVCSAALAVVPFVGATGIAGFAMFCVILGGVFGCDAIMPTSMLADIIGKTDGSSRTGATALAVKNAVSKLTFVVPMAIAFPLLDLVGFQEAGENTPMALSVLTIFFAGVPVAIRLLTAFVVWRAPLSTQHLTGSG</sequence>
<feature type="transmembrane region" description="Helical" evidence="2">
    <location>
        <begin position="180"/>
        <end position="200"/>
    </location>
</feature>
<dbReference type="EMBL" id="OMKW01000002">
    <property type="protein sequence ID" value="SPF29047.1"/>
    <property type="molecule type" value="Genomic_DNA"/>
</dbReference>
<accession>A0A2R8A9Z5</accession>
<feature type="transmembrane region" description="Helical" evidence="2">
    <location>
        <begin position="315"/>
        <end position="335"/>
    </location>
</feature>
<dbReference type="Pfam" id="PF13347">
    <property type="entry name" value="MFS_2"/>
    <property type="match status" value="1"/>
</dbReference>
<dbReference type="PANTHER" id="PTHR11328:SF24">
    <property type="entry name" value="MAJOR FACILITATOR SUPERFAMILY (MFS) PROFILE DOMAIN-CONTAINING PROTEIN"/>
    <property type="match status" value="1"/>
</dbReference>
<feature type="transmembrane region" description="Helical" evidence="2">
    <location>
        <begin position="264"/>
        <end position="284"/>
    </location>
</feature>
<evidence type="ECO:0000256" key="1">
    <source>
        <dbReference type="ARBA" id="ARBA00009617"/>
    </source>
</evidence>
<proteinExistence type="inferred from homology"/>
<gene>
    <name evidence="3" type="primary">melB</name>
    <name evidence="3" type="ORF">POI8812_01352</name>
</gene>
<evidence type="ECO:0000256" key="2">
    <source>
        <dbReference type="SAM" id="Phobius"/>
    </source>
</evidence>
<protein>
    <submittedName>
        <fullName evidence="3">Melibiose carrier protein</fullName>
    </submittedName>
</protein>
<dbReference type="SUPFAM" id="SSF103473">
    <property type="entry name" value="MFS general substrate transporter"/>
    <property type="match status" value="1"/>
</dbReference>
<dbReference type="OrthoDB" id="7584869at2"/>
<feature type="transmembrane region" description="Helical" evidence="2">
    <location>
        <begin position="355"/>
        <end position="375"/>
    </location>
</feature>
<comment type="similarity">
    <text evidence="1">Belongs to the sodium:galactoside symporter (TC 2.A.2) family.</text>
</comment>
<feature type="transmembrane region" description="Helical" evidence="2">
    <location>
        <begin position="291"/>
        <end position="309"/>
    </location>
</feature>
<feature type="transmembrane region" description="Helical" evidence="2">
    <location>
        <begin position="42"/>
        <end position="64"/>
    </location>
</feature>
<dbReference type="Proteomes" id="UP000244932">
    <property type="component" value="Unassembled WGS sequence"/>
</dbReference>
<dbReference type="InterPro" id="IPR036259">
    <property type="entry name" value="MFS_trans_sf"/>
</dbReference>
<dbReference type="GO" id="GO:0008643">
    <property type="term" value="P:carbohydrate transport"/>
    <property type="evidence" value="ECO:0007669"/>
    <property type="project" value="InterPro"/>
</dbReference>
<keyword evidence="2" id="KW-0812">Transmembrane</keyword>
<dbReference type="GO" id="GO:0015293">
    <property type="term" value="F:symporter activity"/>
    <property type="evidence" value="ECO:0007669"/>
    <property type="project" value="InterPro"/>
</dbReference>